<proteinExistence type="predicted"/>
<accession>A0A9Q3C1N9</accession>
<gene>
    <name evidence="2" type="ORF">O181_014411</name>
</gene>
<dbReference type="AlphaFoldDB" id="A0A9Q3C1N9"/>
<dbReference type="EMBL" id="AVOT02003831">
    <property type="protein sequence ID" value="MBW0474696.1"/>
    <property type="molecule type" value="Genomic_DNA"/>
</dbReference>
<dbReference type="Proteomes" id="UP000765509">
    <property type="component" value="Unassembled WGS sequence"/>
</dbReference>
<keyword evidence="3" id="KW-1185">Reference proteome</keyword>
<reference evidence="2" key="1">
    <citation type="submission" date="2021-03" db="EMBL/GenBank/DDBJ databases">
        <title>Draft genome sequence of rust myrtle Austropuccinia psidii MF-1, a brazilian biotype.</title>
        <authorList>
            <person name="Quecine M.C."/>
            <person name="Pachon D.M.R."/>
            <person name="Bonatelli M.L."/>
            <person name="Correr F.H."/>
            <person name="Franceschini L.M."/>
            <person name="Leite T.F."/>
            <person name="Margarido G.R.A."/>
            <person name="Almeida C.A."/>
            <person name="Ferrarezi J.A."/>
            <person name="Labate C.A."/>
        </authorList>
    </citation>
    <scope>NUCLEOTIDE SEQUENCE</scope>
    <source>
        <strain evidence="2">MF-1</strain>
    </source>
</reference>
<protein>
    <submittedName>
        <fullName evidence="2">Uncharacterized protein</fullName>
    </submittedName>
</protein>
<evidence type="ECO:0000256" key="1">
    <source>
        <dbReference type="SAM" id="MobiDB-lite"/>
    </source>
</evidence>
<evidence type="ECO:0000313" key="3">
    <source>
        <dbReference type="Proteomes" id="UP000765509"/>
    </source>
</evidence>
<feature type="region of interest" description="Disordered" evidence="1">
    <location>
        <begin position="1"/>
        <end position="70"/>
    </location>
</feature>
<organism evidence="2 3">
    <name type="scientific">Austropuccinia psidii MF-1</name>
    <dbReference type="NCBI Taxonomy" id="1389203"/>
    <lineage>
        <taxon>Eukaryota</taxon>
        <taxon>Fungi</taxon>
        <taxon>Dikarya</taxon>
        <taxon>Basidiomycota</taxon>
        <taxon>Pucciniomycotina</taxon>
        <taxon>Pucciniomycetes</taxon>
        <taxon>Pucciniales</taxon>
        <taxon>Sphaerophragmiaceae</taxon>
        <taxon>Austropuccinia</taxon>
    </lineage>
</organism>
<name>A0A9Q3C1N9_9BASI</name>
<comment type="caution">
    <text evidence="2">The sequence shown here is derived from an EMBL/GenBank/DDBJ whole genome shotgun (WGS) entry which is preliminary data.</text>
</comment>
<sequence>MPREQTLRQPTPGPSGTKWLEDLSRKPSQHYEPPIPGLRSSSKPPEDIPTCEPELEVAPTQSTEEPFDPACPATPHSFICIDNTPVRTPPPHHVSWTLPPSPCVPPHSHDDACQEFNNLRQL</sequence>
<evidence type="ECO:0000313" key="2">
    <source>
        <dbReference type="EMBL" id="MBW0474696.1"/>
    </source>
</evidence>